<dbReference type="InterPro" id="IPR013979">
    <property type="entry name" value="TIF_beta_prop-like"/>
</dbReference>
<evidence type="ECO:0000259" key="6">
    <source>
        <dbReference type="Pfam" id="PF08662"/>
    </source>
</evidence>
<accession>J9DRQ3</accession>
<keyword evidence="8" id="KW-1185">Reference proteome</keyword>
<evidence type="ECO:0000256" key="1">
    <source>
        <dbReference type="ARBA" id="ARBA00022540"/>
    </source>
</evidence>
<reference evidence="7 8" key="1">
    <citation type="submission" date="2011-08" db="EMBL/GenBank/DDBJ databases">
        <authorList>
            <person name="Liu Z.J."/>
            <person name="Shi F.L."/>
            <person name="Lu J.Q."/>
            <person name="Li M."/>
            <person name="Wang Z.L."/>
        </authorList>
    </citation>
    <scope>NUCLEOTIDE SEQUENCE [LARGE SCALE GENOMIC DNA]</scope>
    <source>
        <strain evidence="7 8">USNM 41457</strain>
    </source>
</reference>
<evidence type="ECO:0000256" key="4">
    <source>
        <dbReference type="ARBA" id="ARBA00022917"/>
    </source>
</evidence>
<evidence type="ECO:0000313" key="7">
    <source>
        <dbReference type="EMBL" id="EJW04002.1"/>
    </source>
</evidence>
<organism evidence="7 8">
    <name type="scientific">Edhazardia aedis (strain USNM 41457)</name>
    <name type="common">Microsporidian parasite</name>
    <dbReference type="NCBI Taxonomy" id="1003232"/>
    <lineage>
        <taxon>Eukaryota</taxon>
        <taxon>Fungi</taxon>
        <taxon>Fungi incertae sedis</taxon>
        <taxon>Microsporidia</taxon>
        <taxon>Edhazardia</taxon>
    </lineage>
</organism>
<dbReference type="STRING" id="1003232.J9DRQ3"/>
<protein>
    <recommendedName>
        <fullName evidence="6">Translation initiation factor beta propellor-like domain-containing protein</fullName>
    </recommendedName>
</protein>
<feature type="domain" description="Translation initiation factor beta propellor-like" evidence="6">
    <location>
        <begin position="180"/>
        <end position="362"/>
    </location>
</feature>
<dbReference type="VEuPathDB" id="MicrosporidiaDB:EDEG_01713"/>
<dbReference type="GO" id="GO:0022627">
    <property type="term" value="C:cytosolic small ribosomal subunit"/>
    <property type="evidence" value="ECO:0007669"/>
    <property type="project" value="TreeGrafter"/>
</dbReference>
<dbReference type="Pfam" id="PF08662">
    <property type="entry name" value="eIF2A"/>
    <property type="match status" value="1"/>
</dbReference>
<dbReference type="FunCoup" id="J9DRQ3">
    <property type="interactions" value="287"/>
</dbReference>
<evidence type="ECO:0000256" key="3">
    <source>
        <dbReference type="ARBA" id="ARBA00022737"/>
    </source>
</evidence>
<dbReference type="PANTHER" id="PTHR13227">
    <property type="entry name" value="EUKARYOTIC TRANSLATION INITIATION FACTOR 2A"/>
    <property type="match status" value="1"/>
</dbReference>
<keyword evidence="1" id="KW-0396">Initiation factor</keyword>
<gene>
    <name evidence="7" type="ORF">EDEG_01713</name>
</gene>
<dbReference type="Proteomes" id="UP000003163">
    <property type="component" value="Unassembled WGS sequence"/>
</dbReference>
<dbReference type="InParanoid" id="J9DRQ3"/>
<feature type="region of interest" description="Disordered" evidence="5">
    <location>
        <begin position="396"/>
        <end position="438"/>
    </location>
</feature>
<keyword evidence="4" id="KW-0648">Protein biosynthesis</keyword>
<dbReference type="AlphaFoldDB" id="J9DRQ3"/>
<dbReference type="GO" id="GO:0000049">
    <property type="term" value="F:tRNA binding"/>
    <property type="evidence" value="ECO:0007669"/>
    <property type="project" value="TreeGrafter"/>
</dbReference>
<dbReference type="GO" id="GO:0003743">
    <property type="term" value="F:translation initiation factor activity"/>
    <property type="evidence" value="ECO:0007669"/>
    <property type="project" value="UniProtKB-KW"/>
</dbReference>
<evidence type="ECO:0000256" key="5">
    <source>
        <dbReference type="SAM" id="MobiDB-lite"/>
    </source>
</evidence>
<sequence>MEHFSGLVTHSEKGLNLDTFSSDPIILPAENYVIKNGKVLYNDKIKNKVILYDIKTKKEIFSCDAKNIKTLLLNDKTSHLGFLEYKRDLCIYNIETLECFKYESVERCSLTDYFTLIYTNDSEIYIYNFENKQMLEMKFVVIDFVTFGKNIFFFTTKSFTDNKNVLFHYEVGKMINKYSFDNIKCMAVKSNTSKDMFLLNITTDYTGSSYYGSTQLFLYSKSKSNTYCLEQIMLAEPFLDFGFIKNGIFVNHGFQPSKVVILDHNLNIKKQFPDSVRNFVYFNSHENLVCFAGFNNLSGMIEVYRDSLISKFKVLGASKVLWSNNGSFVCVCVTNELKVDNRVIIFDYYGREICTKHFDNLQSVELVSNKKEEFLVLDKPKEDILKEDSIYVPPHLRNQKKNVNSKAQPGKNNLSSGANNSLSRNGNGLNSNNLKADEPKNLNVGRVIKDKFSVDLFKNEYKSSFSKNTSNVLATSFQRNIRTVKSKPEHKENKENQAANKINTHESIKDLEKKIAEINELKLKVSKGASLDMDCMNKILSENEILESLDKLKSAKNKGNNTKKK</sequence>
<dbReference type="OrthoDB" id="2194683at2759"/>
<evidence type="ECO:0000256" key="2">
    <source>
        <dbReference type="ARBA" id="ARBA00022574"/>
    </source>
</evidence>
<name>J9DRQ3_EDHAE</name>
<evidence type="ECO:0000313" key="8">
    <source>
        <dbReference type="Proteomes" id="UP000003163"/>
    </source>
</evidence>
<dbReference type="GO" id="GO:0043022">
    <property type="term" value="F:ribosome binding"/>
    <property type="evidence" value="ECO:0007669"/>
    <property type="project" value="TreeGrafter"/>
</dbReference>
<dbReference type="SUPFAM" id="SSF82171">
    <property type="entry name" value="DPP6 N-terminal domain-like"/>
    <property type="match status" value="1"/>
</dbReference>
<dbReference type="GO" id="GO:0003729">
    <property type="term" value="F:mRNA binding"/>
    <property type="evidence" value="ECO:0007669"/>
    <property type="project" value="TreeGrafter"/>
</dbReference>
<keyword evidence="2" id="KW-0853">WD repeat</keyword>
<reference evidence="8" key="2">
    <citation type="submission" date="2015-07" db="EMBL/GenBank/DDBJ databases">
        <title>Contrasting host-pathogen interactions and genome evolution in two generalist and specialist microsporidian pathogens of mosquitoes.</title>
        <authorList>
            <consortium name="The Broad Institute Genomics Platform"/>
            <consortium name="The Broad Institute Genome Sequencing Center for Infectious Disease"/>
            <person name="Cuomo C.A."/>
            <person name="Sanscrainte N.D."/>
            <person name="Goldberg J.M."/>
            <person name="Heiman D."/>
            <person name="Young S."/>
            <person name="Zeng Q."/>
            <person name="Becnel J.J."/>
            <person name="Birren B.W."/>
        </authorList>
    </citation>
    <scope>NUCLEOTIDE SEQUENCE [LARGE SCALE GENOMIC DNA]</scope>
    <source>
        <strain evidence="8">USNM 41457</strain>
    </source>
</reference>
<dbReference type="InterPro" id="IPR011387">
    <property type="entry name" value="TIF2A"/>
</dbReference>
<comment type="caution">
    <text evidence="7">The sequence shown here is derived from an EMBL/GenBank/DDBJ whole genome shotgun (WGS) entry which is preliminary data.</text>
</comment>
<dbReference type="HOGENOM" id="CLU_035147_0_0_1"/>
<feature type="compositionally biased region" description="Low complexity" evidence="5">
    <location>
        <begin position="410"/>
        <end position="434"/>
    </location>
</feature>
<keyword evidence="3" id="KW-0677">Repeat</keyword>
<dbReference type="EMBL" id="AFBI03000026">
    <property type="protein sequence ID" value="EJW04002.1"/>
    <property type="molecule type" value="Genomic_DNA"/>
</dbReference>
<dbReference type="PANTHER" id="PTHR13227:SF0">
    <property type="entry name" value="EUKARYOTIC TRANSLATION INITIATION FACTOR 2A"/>
    <property type="match status" value="1"/>
</dbReference>
<proteinExistence type="predicted"/>